<dbReference type="InterPro" id="IPR003111">
    <property type="entry name" value="Lon_prtase_N"/>
</dbReference>
<dbReference type="InterPro" id="IPR046336">
    <property type="entry name" value="Lon_prtase_N_sf"/>
</dbReference>
<feature type="region of interest" description="Disordered" evidence="1">
    <location>
        <begin position="215"/>
        <end position="294"/>
    </location>
</feature>
<proteinExistence type="predicted"/>
<feature type="domain" description="Lon N-terminal" evidence="3">
    <location>
        <begin position="127"/>
        <end position="423"/>
    </location>
</feature>
<keyword evidence="2" id="KW-0472">Membrane</keyword>
<dbReference type="PANTHER" id="PTHR23327:SF42">
    <property type="entry name" value="LON PEPTIDASE N-TERMINAL DOMAIN AND RING FINGER PROTEIN C14F5.10C"/>
    <property type="match status" value="1"/>
</dbReference>
<accession>A0A5A8C904</accession>
<keyword evidence="2" id="KW-1133">Transmembrane helix</keyword>
<dbReference type="GO" id="GO:0016567">
    <property type="term" value="P:protein ubiquitination"/>
    <property type="evidence" value="ECO:0007669"/>
    <property type="project" value="InterPro"/>
</dbReference>
<evidence type="ECO:0000313" key="4">
    <source>
        <dbReference type="EMBL" id="KAA0149147.1"/>
    </source>
</evidence>
<feature type="region of interest" description="Disordered" evidence="1">
    <location>
        <begin position="483"/>
        <end position="517"/>
    </location>
</feature>
<dbReference type="InterPro" id="IPR015947">
    <property type="entry name" value="PUA-like_sf"/>
</dbReference>
<dbReference type="SUPFAM" id="SSF57850">
    <property type="entry name" value="RING/U-box"/>
    <property type="match status" value="1"/>
</dbReference>
<dbReference type="Pfam" id="PF04564">
    <property type="entry name" value="U-box"/>
    <property type="match status" value="1"/>
</dbReference>
<keyword evidence="2" id="KW-0812">Transmembrane</keyword>
<feature type="compositionally biased region" description="Low complexity" evidence="1">
    <location>
        <begin position="483"/>
        <end position="506"/>
    </location>
</feature>
<dbReference type="GO" id="GO:0061630">
    <property type="term" value="F:ubiquitin protein ligase activity"/>
    <property type="evidence" value="ECO:0007669"/>
    <property type="project" value="TreeGrafter"/>
</dbReference>
<dbReference type="PANTHER" id="PTHR23327">
    <property type="entry name" value="RING FINGER PROTEIN 127"/>
    <property type="match status" value="1"/>
</dbReference>
<evidence type="ECO:0000313" key="5">
    <source>
        <dbReference type="Proteomes" id="UP000323011"/>
    </source>
</evidence>
<dbReference type="InterPro" id="IPR013083">
    <property type="entry name" value="Znf_RING/FYVE/PHD"/>
</dbReference>
<sequence>MAAACGGSDAEVFDELLCPLSRRLFFDPVTLPCGHSFSRAPLVMALGARRECPLCRSPFFSPATQLARNFALASIVEHRFPEAYKRRLEEAEEDGETAPATGMLDLPVAFIACNTPTAQPAPDAAGAEHVFPPGFPIDLVFFEPRYLALIDRVMGTTARRFAVQPTRDAAMGAVVRAESARRTPDGRVHVKAAVECRYRVLSRSERLARLAAAAGPAAATPSRTAAPAAGAPAPAPAEESATDAVAAAAPAADAGLAEQVRTPAPAAAERARTPAPHASPASPPAASGVAPAHGPAAASGLAVEELEGMGGLCLVWCEPVHDKDETAGGAAPADGGGSGDSSLVGSRSNASSRLARFAARLVAQAGAAALPINAHFGQPPLRPGPLTFYLCALLDLSAEERRRAMQTELLSERQQLLLDFLLRIAAQSDKSADAAPGAGRAGAAAGGAAAGGAAAGGAAAGGAAAGGDGGTLRHRRDRGAGPEAIAAGSRAAAADAAPEAGEAGAAGSHGDGPGTAAAAQPVLAAGATSGDDCDPLDRVEAGRALWMLSRTRLGRKSTLLGGFSQAQGPLAALSTLLLLVVVLLLAGNRAAWEANHGDLA</sequence>
<dbReference type="Proteomes" id="UP000323011">
    <property type="component" value="Unassembled WGS sequence"/>
</dbReference>
<keyword evidence="5" id="KW-1185">Reference proteome</keyword>
<dbReference type="SUPFAM" id="SSF88697">
    <property type="entry name" value="PUA domain-like"/>
    <property type="match status" value="1"/>
</dbReference>
<protein>
    <recommendedName>
        <fullName evidence="3">Lon N-terminal domain-containing protein</fullName>
    </recommendedName>
</protein>
<dbReference type="EMBL" id="VLTN01000046">
    <property type="protein sequence ID" value="KAA0149147.1"/>
    <property type="molecule type" value="Genomic_DNA"/>
</dbReference>
<gene>
    <name evidence="4" type="ORF">FNF29_06235</name>
</gene>
<dbReference type="Gene3D" id="2.30.130.40">
    <property type="entry name" value="LON domain-like"/>
    <property type="match status" value="1"/>
</dbReference>
<organism evidence="4 5">
    <name type="scientific">Cafeteria roenbergensis</name>
    <name type="common">Marine flagellate</name>
    <dbReference type="NCBI Taxonomy" id="33653"/>
    <lineage>
        <taxon>Eukaryota</taxon>
        <taxon>Sar</taxon>
        <taxon>Stramenopiles</taxon>
        <taxon>Bigyra</taxon>
        <taxon>Opalozoa</taxon>
        <taxon>Bicosoecida</taxon>
        <taxon>Cafeteriaceae</taxon>
        <taxon>Cafeteria</taxon>
    </lineage>
</organism>
<name>A0A5A8C904_CAFRO</name>
<evidence type="ECO:0000259" key="3">
    <source>
        <dbReference type="SMART" id="SM00464"/>
    </source>
</evidence>
<feature type="transmembrane region" description="Helical" evidence="2">
    <location>
        <begin position="566"/>
        <end position="586"/>
    </location>
</feature>
<dbReference type="AlphaFoldDB" id="A0A5A8C904"/>
<dbReference type="Gene3D" id="3.30.40.10">
    <property type="entry name" value="Zinc/RING finger domain, C3HC4 (zinc finger)"/>
    <property type="match status" value="1"/>
</dbReference>
<evidence type="ECO:0000256" key="1">
    <source>
        <dbReference type="SAM" id="MobiDB-lite"/>
    </source>
</evidence>
<dbReference type="SMART" id="SM00464">
    <property type="entry name" value="LON"/>
    <property type="match status" value="1"/>
</dbReference>
<reference evidence="4 5" key="1">
    <citation type="submission" date="2019-07" db="EMBL/GenBank/DDBJ databases">
        <title>Genomes of Cafeteria roenbergensis.</title>
        <authorList>
            <person name="Fischer M.G."/>
            <person name="Hackl T."/>
            <person name="Roman M."/>
        </authorList>
    </citation>
    <scope>NUCLEOTIDE SEQUENCE [LARGE SCALE GENOMIC DNA]</scope>
    <source>
        <strain evidence="4 5">BVI</strain>
    </source>
</reference>
<comment type="caution">
    <text evidence="4">The sequence shown here is derived from an EMBL/GenBank/DDBJ whole genome shotgun (WGS) entry which is preliminary data.</text>
</comment>
<feature type="region of interest" description="Disordered" evidence="1">
    <location>
        <begin position="326"/>
        <end position="345"/>
    </location>
</feature>
<dbReference type="InterPro" id="IPR003613">
    <property type="entry name" value="Ubox_domain"/>
</dbReference>
<evidence type="ECO:0000256" key="2">
    <source>
        <dbReference type="SAM" id="Phobius"/>
    </source>
</evidence>